<dbReference type="Pfam" id="PF14537">
    <property type="entry name" value="Cytochrom_c3_2"/>
    <property type="match status" value="1"/>
</dbReference>
<protein>
    <recommendedName>
        <fullName evidence="9">Tetrahaem cytochrome domain-containing protein</fullName>
    </recommendedName>
</protein>
<dbReference type="InterPro" id="IPR012286">
    <property type="entry name" value="Tetrahaem_cytochrome"/>
</dbReference>
<evidence type="ECO:0000259" key="9">
    <source>
        <dbReference type="Pfam" id="PF14537"/>
    </source>
</evidence>
<evidence type="ECO:0000256" key="4">
    <source>
        <dbReference type="ARBA" id="ARBA00022617"/>
    </source>
</evidence>
<evidence type="ECO:0000256" key="5">
    <source>
        <dbReference type="ARBA" id="ARBA00022723"/>
    </source>
</evidence>
<evidence type="ECO:0000256" key="1">
    <source>
        <dbReference type="ARBA" id="ARBA00001926"/>
    </source>
</evidence>
<name>A0AA37RTP6_9GAMM</name>
<evidence type="ECO:0000256" key="3">
    <source>
        <dbReference type="ARBA" id="ARBA00022448"/>
    </source>
</evidence>
<feature type="chain" id="PRO_5041464508" description="Tetrahaem cytochrome domain-containing protein" evidence="8">
    <location>
        <begin position="23"/>
        <end position="128"/>
    </location>
</feature>
<feature type="signal peptide" evidence="8">
    <location>
        <begin position="1"/>
        <end position="22"/>
    </location>
</feature>
<keyword evidence="5" id="KW-0479">Metal-binding</keyword>
<comment type="caution">
    <text evidence="10">The sequence shown here is derived from an EMBL/GenBank/DDBJ whole genome shotgun (WGS) entry which is preliminary data.</text>
</comment>
<dbReference type="GO" id="GO:0042597">
    <property type="term" value="C:periplasmic space"/>
    <property type="evidence" value="ECO:0007669"/>
    <property type="project" value="UniProtKB-SubCell"/>
</dbReference>
<dbReference type="InterPro" id="IPR036280">
    <property type="entry name" value="Multihaem_cyt_sf"/>
</dbReference>
<keyword evidence="6" id="KW-0249">Electron transport</keyword>
<evidence type="ECO:0000256" key="8">
    <source>
        <dbReference type="SAM" id="SignalP"/>
    </source>
</evidence>
<dbReference type="RefSeq" id="WP_095505469.1">
    <property type="nucleotide sequence ID" value="NZ_BSNC01000003.1"/>
</dbReference>
<keyword evidence="3" id="KW-0813">Transport</keyword>
<dbReference type="AlphaFoldDB" id="A0AA37RTP6"/>
<dbReference type="EMBL" id="BSNC01000003">
    <property type="protein sequence ID" value="GLP95461.1"/>
    <property type="molecule type" value="Genomic_DNA"/>
</dbReference>
<comment type="subcellular location">
    <subcellularLocation>
        <location evidence="2">Periplasm</location>
    </subcellularLocation>
</comment>
<keyword evidence="8" id="KW-0732">Signal</keyword>
<dbReference type="Gene3D" id="1.10.1130.10">
    <property type="entry name" value="Flavocytochrome C3, Chain A"/>
    <property type="match status" value="1"/>
</dbReference>
<keyword evidence="7" id="KW-0408">Iron</keyword>
<evidence type="ECO:0000256" key="6">
    <source>
        <dbReference type="ARBA" id="ARBA00022982"/>
    </source>
</evidence>
<reference evidence="10" key="2">
    <citation type="submission" date="2023-01" db="EMBL/GenBank/DDBJ databases">
        <title>Draft genome sequence of Paraferrimonas sedimenticola strain NBRC 101628.</title>
        <authorList>
            <person name="Sun Q."/>
            <person name="Mori K."/>
        </authorList>
    </citation>
    <scope>NUCLEOTIDE SEQUENCE</scope>
    <source>
        <strain evidence="10">NBRC 101628</strain>
    </source>
</reference>
<organism evidence="10 11">
    <name type="scientific">Paraferrimonas sedimenticola</name>
    <dbReference type="NCBI Taxonomy" id="375674"/>
    <lineage>
        <taxon>Bacteria</taxon>
        <taxon>Pseudomonadati</taxon>
        <taxon>Pseudomonadota</taxon>
        <taxon>Gammaproteobacteria</taxon>
        <taxon>Alteromonadales</taxon>
        <taxon>Ferrimonadaceae</taxon>
        <taxon>Paraferrimonas</taxon>
    </lineage>
</organism>
<reference evidence="10" key="1">
    <citation type="journal article" date="2014" name="Int. J. Syst. Evol. Microbiol.">
        <title>Complete genome sequence of Corynebacterium casei LMG S-19264T (=DSM 44701T), isolated from a smear-ripened cheese.</title>
        <authorList>
            <consortium name="US DOE Joint Genome Institute (JGI-PGF)"/>
            <person name="Walter F."/>
            <person name="Albersmeier A."/>
            <person name="Kalinowski J."/>
            <person name="Ruckert C."/>
        </authorList>
    </citation>
    <scope>NUCLEOTIDE SEQUENCE</scope>
    <source>
        <strain evidence="10">NBRC 101628</strain>
    </source>
</reference>
<dbReference type="GO" id="GO:0046872">
    <property type="term" value="F:metal ion binding"/>
    <property type="evidence" value="ECO:0007669"/>
    <property type="project" value="UniProtKB-KW"/>
</dbReference>
<dbReference type="SUPFAM" id="SSF48695">
    <property type="entry name" value="Multiheme cytochromes"/>
    <property type="match status" value="1"/>
</dbReference>
<comment type="cofactor">
    <cofactor evidence="1">
        <name>heme c</name>
        <dbReference type="ChEBI" id="CHEBI:61717"/>
    </cofactor>
</comment>
<proteinExistence type="predicted"/>
<evidence type="ECO:0000256" key="2">
    <source>
        <dbReference type="ARBA" id="ARBA00004418"/>
    </source>
</evidence>
<keyword evidence="4" id="KW-0349">Heme</keyword>
<accession>A0AA37RTP6</accession>
<feature type="domain" description="Tetrahaem cytochrome" evidence="9">
    <location>
        <begin position="44"/>
        <end position="120"/>
    </location>
</feature>
<evidence type="ECO:0000256" key="7">
    <source>
        <dbReference type="ARBA" id="ARBA00023004"/>
    </source>
</evidence>
<evidence type="ECO:0000313" key="10">
    <source>
        <dbReference type="EMBL" id="GLP95461.1"/>
    </source>
</evidence>
<keyword evidence="11" id="KW-1185">Reference proteome</keyword>
<sequence length="128" mass="14187">MKTQITLAALLSFALSAGAAYAGDTLVDQGQVDGRTYHQKMYDKQNCKTCHGVKAPTSYPADDACVKCHKVDKLAAKTERQGDEKLQNPHDNLHYGKDVPCVECHGEHTSKEPLCSDCHTFDYPKFKK</sequence>
<dbReference type="Proteomes" id="UP001161422">
    <property type="component" value="Unassembled WGS sequence"/>
</dbReference>
<evidence type="ECO:0000313" key="11">
    <source>
        <dbReference type="Proteomes" id="UP001161422"/>
    </source>
</evidence>
<gene>
    <name evidence="10" type="ORF">GCM10007895_07670</name>
</gene>